<name>A0A0D2B8J0_9PEZI</name>
<evidence type="ECO:0000313" key="1">
    <source>
        <dbReference type="EMBL" id="KIW07524.1"/>
    </source>
</evidence>
<keyword evidence="2" id="KW-1185">Reference proteome</keyword>
<dbReference type="RefSeq" id="XP_016217393.1">
    <property type="nucleotide sequence ID" value="XM_016354381.1"/>
</dbReference>
<protein>
    <submittedName>
        <fullName evidence="1">Uncharacterized protein</fullName>
    </submittedName>
</protein>
<organism evidence="1 2">
    <name type="scientific">Verruconis gallopava</name>
    <dbReference type="NCBI Taxonomy" id="253628"/>
    <lineage>
        <taxon>Eukaryota</taxon>
        <taxon>Fungi</taxon>
        <taxon>Dikarya</taxon>
        <taxon>Ascomycota</taxon>
        <taxon>Pezizomycotina</taxon>
        <taxon>Dothideomycetes</taxon>
        <taxon>Pleosporomycetidae</taxon>
        <taxon>Venturiales</taxon>
        <taxon>Sympoventuriaceae</taxon>
        <taxon>Verruconis</taxon>
    </lineage>
</organism>
<dbReference type="EMBL" id="KN847532">
    <property type="protein sequence ID" value="KIW07524.1"/>
    <property type="molecule type" value="Genomic_DNA"/>
</dbReference>
<reference evidence="1 2" key="1">
    <citation type="submission" date="2015-01" db="EMBL/GenBank/DDBJ databases">
        <title>The Genome Sequence of Ochroconis gallopava CBS43764.</title>
        <authorList>
            <consortium name="The Broad Institute Genomics Platform"/>
            <person name="Cuomo C."/>
            <person name="de Hoog S."/>
            <person name="Gorbushina A."/>
            <person name="Stielow B."/>
            <person name="Teixiera M."/>
            <person name="Abouelleil A."/>
            <person name="Chapman S.B."/>
            <person name="Priest M."/>
            <person name="Young S.K."/>
            <person name="Wortman J."/>
            <person name="Nusbaum C."/>
            <person name="Birren B."/>
        </authorList>
    </citation>
    <scope>NUCLEOTIDE SEQUENCE [LARGE SCALE GENOMIC DNA]</scope>
    <source>
        <strain evidence="1 2">CBS 43764</strain>
    </source>
</reference>
<dbReference type="GeneID" id="27309460"/>
<sequence length="180" mass="19558">MMKREGLKRRVGIAGLLSPEGAALCETGLATGGLAQDLRAALADDDGLSMRENSGDGEAARALDVHEEGAWGGHKSLELVLPRLGSGRGVEKVNSENLEVTKSAVRVSLRWGKALCNVKGRRGRSRSNCSGEGVVCVRVRKFRHERERGKGLWKADRTGLTMMKSCLESCQRAEGRVEEW</sequence>
<accession>A0A0D2B8J0</accession>
<proteinExistence type="predicted"/>
<dbReference type="AlphaFoldDB" id="A0A0D2B8J0"/>
<dbReference type="InParanoid" id="A0A0D2B8J0"/>
<gene>
    <name evidence="1" type="ORF">PV09_01487</name>
</gene>
<dbReference type="HOGENOM" id="CLU_1497352_0_0_1"/>
<dbReference type="VEuPathDB" id="FungiDB:PV09_01487"/>
<dbReference type="Proteomes" id="UP000053259">
    <property type="component" value="Unassembled WGS sequence"/>
</dbReference>
<evidence type="ECO:0000313" key="2">
    <source>
        <dbReference type="Proteomes" id="UP000053259"/>
    </source>
</evidence>